<protein>
    <submittedName>
        <fullName evidence="15">RNA binding motif protein 5</fullName>
    </submittedName>
</protein>
<evidence type="ECO:0000259" key="14">
    <source>
        <dbReference type="PROSITE" id="PS50199"/>
    </source>
</evidence>
<dbReference type="InterPro" id="IPR000467">
    <property type="entry name" value="G_patch_dom"/>
</dbReference>
<dbReference type="GO" id="GO:0000398">
    <property type="term" value="P:mRNA splicing, via spliceosome"/>
    <property type="evidence" value="ECO:0007669"/>
    <property type="project" value="TreeGrafter"/>
</dbReference>
<feature type="region of interest" description="Disordered" evidence="11">
    <location>
        <begin position="1"/>
        <end position="84"/>
    </location>
</feature>
<dbReference type="GeneTree" id="ENSGT00940000156617"/>
<reference evidence="15" key="1">
    <citation type="submission" date="2025-08" db="UniProtKB">
        <authorList>
            <consortium name="Ensembl"/>
        </authorList>
    </citation>
    <scope>IDENTIFICATION</scope>
</reference>
<feature type="domain" description="RRM" evidence="12">
    <location>
        <begin position="213"/>
        <end position="298"/>
    </location>
</feature>
<dbReference type="PROSITE" id="PS50102">
    <property type="entry name" value="RRM"/>
    <property type="match status" value="2"/>
</dbReference>
<keyword evidence="3" id="KW-0677">Repeat</keyword>
<dbReference type="Proteomes" id="UP000694557">
    <property type="component" value="Unassembled WGS sequence"/>
</dbReference>
<dbReference type="Pfam" id="PF00076">
    <property type="entry name" value="RRM_1"/>
    <property type="match status" value="1"/>
</dbReference>
<dbReference type="GO" id="GO:0008270">
    <property type="term" value="F:zinc ion binding"/>
    <property type="evidence" value="ECO:0007669"/>
    <property type="project" value="UniProtKB-KW"/>
</dbReference>
<dbReference type="Pfam" id="PF01585">
    <property type="entry name" value="G-patch"/>
    <property type="match status" value="1"/>
</dbReference>
<accession>A0A8C7FDU2</accession>
<sequence>CAYVLRFGRSERSGRYASDRGRDDPEWRERRDREQDRDYDQRWSDERHTDRFDERRDRDGPERRRKRHNSDRSEDGYQSDGDYQEQDYKMELGQEESKTIMLRGLSLYVTEEAIQAALEQLQGPQPVDIRLMKKRTGISRGFAFVEFYHLQDATRWMETNQNKLMIQGKCVAMHYSNRRHTFENWLCNACGLYNFRKRLRCFRCGAVKVAKETTIILRNIAPLSSVEAIMTTLAPYAILSPGNIRLIKDKQTGQNRGFAFVQLSSPLVCASQLLTILQGLQPPLKLDGKTIGVDYAKIVPDTSAYQYDESSGYYYDPQTGLYYDPNSQYYFNSQTQQYLYWDSETQTYIPAPAAAETTATAADSSSEQASASSTASSSTESKEKKDKPKSKSAQQIAKDMERWAKSLNKQKESIKSSLQGLGQGRDEDRREAAAADAGFSTLFEKKSSLLQWLVGHGSHFIVKGLCVLQSGLVAAYIGGDSDSEEAANPESGGVGDEGSDKLTDWKKMACLLCLRQFPGKDALLRHQQLSDLHKQNLEIHRRSKLSEAQLEELERKEMELKYRDRAAERRDKYGVPEPPAPKKKKFYQPPAPTVNYEQPTKDGLTSDNIGNKMLQAMGWQEGKGLGRNQQGITAPISASLRTKGTGLGIKGSNYELSASDTYKDAVRKAMFARFTEIE</sequence>
<dbReference type="SUPFAM" id="SSF90209">
    <property type="entry name" value="Ran binding protein zinc finger-like"/>
    <property type="match status" value="1"/>
</dbReference>
<evidence type="ECO:0000256" key="11">
    <source>
        <dbReference type="SAM" id="MobiDB-lite"/>
    </source>
</evidence>
<keyword evidence="10" id="KW-0175">Coiled coil</keyword>
<dbReference type="InterPro" id="IPR041591">
    <property type="entry name" value="OCRE"/>
</dbReference>
<dbReference type="InterPro" id="IPR034993">
    <property type="entry name" value="RBM5_RRM2"/>
</dbReference>
<dbReference type="InterPro" id="IPR000504">
    <property type="entry name" value="RRM_dom"/>
</dbReference>
<dbReference type="Gene3D" id="3.30.70.330">
    <property type="match status" value="2"/>
</dbReference>
<keyword evidence="16" id="KW-1185">Reference proteome</keyword>
<comment type="subcellular location">
    <subcellularLocation>
        <location evidence="1">Nucleus</location>
    </subcellularLocation>
</comment>
<evidence type="ECO:0000256" key="5">
    <source>
        <dbReference type="ARBA" id="ARBA00022833"/>
    </source>
</evidence>
<dbReference type="SMART" id="SM00360">
    <property type="entry name" value="RRM"/>
    <property type="match status" value="2"/>
</dbReference>
<keyword evidence="6 8" id="KW-0694">RNA-binding</keyword>
<feature type="region of interest" description="Disordered" evidence="11">
    <location>
        <begin position="409"/>
        <end position="429"/>
    </location>
</feature>
<dbReference type="AlphaFoldDB" id="A0A8C7FDU2"/>
<feature type="coiled-coil region" evidence="10">
    <location>
        <begin position="536"/>
        <end position="570"/>
    </location>
</feature>
<dbReference type="InterPro" id="IPR012677">
    <property type="entry name" value="Nucleotide-bd_a/b_plait_sf"/>
</dbReference>
<dbReference type="Pfam" id="PF17780">
    <property type="entry name" value="OCRE"/>
    <property type="match status" value="1"/>
</dbReference>
<dbReference type="Pfam" id="PF00641">
    <property type="entry name" value="Zn_ribbon_RanBP"/>
    <property type="match status" value="1"/>
</dbReference>
<evidence type="ECO:0000256" key="2">
    <source>
        <dbReference type="ARBA" id="ARBA00022723"/>
    </source>
</evidence>
<dbReference type="Gene3D" id="4.10.1060.10">
    <property type="entry name" value="Zinc finger, RanBP2-type"/>
    <property type="match status" value="1"/>
</dbReference>
<dbReference type="InterPro" id="IPR035979">
    <property type="entry name" value="RBD_domain_sf"/>
</dbReference>
<evidence type="ECO:0000256" key="9">
    <source>
        <dbReference type="PROSITE-ProRule" id="PRU00322"/>
    </source>
</evidence>
<feature type="domain" description="RRM" evidence="12">
    <location>
        <begin position="98"/>
        <end position="178"/>
    </location>
</feature>
<keyword evidence="4 9" id="KW-0863">Zinc-finger</keyword>
<feature type="domain" description="RanBP2-type" evidence="14">
    <location>
        <begin position="181"/>
        <end position="210"/>
    </location>
</feature>
<evidence type="ECO:0000256" key="8">
    <source>
        <dbReference type="PROSITE-ProRule" id="PRU00176"/>
    </source>
</evidence>
<evidence type="ECO:0000256" key="7">
    <source>
        <dbReference type="ARBA" id="ARBA00023242"/>
    </source>
</evidence>
<organism evidence="15 16">
    <name type="scientific">Oncorhynchus kisutch</name>
    <name type="common">Coho salmon</name>
    <name type="synonym">Salmo kisutch</name>
    <dbReference type="NCBI Taxonomy" id="8019"/>
    <lineage>
        <taxon>Eukaryota</taxon>
        <taxon>Metazoa</taxon>
        <taxon>Chordata</taxon>
        <taxon>Craniata</taxon>
        <taxon>Vertebrata</taxon>
        <taxon>Euteleostomi</taxon>
        <taxon>Actinopterygii</taxon>
        <taxon>Neopterygii</taxon>
        <taxon>Teleostei</taxon>
        <taxon>Protacanthopterygii</taxon>
        <taxon>Salmoniformes</taxon>
        <taxon>Salmonidae</taxon>
        <taxon>Salmoninae</taxon>
        <taxon>Oncorhynchus</taxon>
    </lineage>
</organism>
<keyword evidence="7" id="KW-0539">Nucleus</keyword>
<feature type="domain" description="G-patch" evidence="13">
    <location>
        <begin position="606"/>
        <end position="652"/>
    </location>
</feature>
<dbReference type="FunFam" id="3.30.70.330:FF:000110">
    <property type="entry name" value="RNA-binding protein 10 isoform X1"/>
    <property type="match status" value="1"/>
</dbReference>
<dbReference type="PANTHER" id="PTHR13948">
    <property type="entry name" value="RNA-BINDING PROTEIN"/>
    <property type="match status" value="1"/>
</dbReference>
<dbReference type="PROSITE" id="PS50199">
    <property type="entry name" value="ZF_RANBP2_2"/>
    <property type="match status" value="1"/>
</dbReference>
<name>A0A8C7FDU2_ONCKI</name>
<evidence type="ECO:0000256" key="3">
    <source>
        <dbReference type="ARBA" id="ARBA00022737"/>
    </source>
</evidence>
<dbReference type="PROSITE" id="PS50174">
    <property type="entry name" value="G_PATCH"/>
    <property type="match status" value="1"/>
</dbReference>
<feature type="region of interest" description="Disordered" evidence="11">
    <location>
        <begin position="572"/>
        <end position="602"/>
    </location>
</feature>
<dbReference type="InterPro" id="IPR036443">
    <property type="entry name" value="Znf_RanBP2_sf"/>
</dbReference>
<feature type="region of interest" description="Disordered" evidence="11">
    <location>
        <begin position="359"/>
        <end position="397"/>
    </location>
</feature>
<dbReference type="SMART" id="SM00443">
    <property type="entry name" value="G_patch"/>
    <property type="match status" value="1"/>
</dbReference>
<dbReference type="PANTHER" id="PTHR13948:SF21">
    <property type="entry name" value="RNA-BINDING PROTEIN 5"/>
    <property type="match status" value="1"/>
</dbReference>
<evidence type="ECO:0000256" key="4">
    <source>
        <dbReference type="ARBA" id="ARBA00022771"/>
    </source>
</evidence>
<keyword evidence="2" id="KW-0479">Metal-binding</keyword>
<feature type="compositionally biased region" description="Low complexity" evidence="11">
    <location>
        <begin position="359"/>
        <end position="379"/>
    </location>
</feature>
<dbReference type="InterPro" id="IPR001876">
    <property type="entry name" value="Znf_RanBP2"/>
</dbReference>
<evidence type="ECO:0000256" key="10">
    <source>
        <dbReference type="SAM" id="Coils"/>
    </source>
</evidence>
<evidence type="ECO:0000313" key="16">
    <source>
        <dbReference type="Proteomes" id="UP000694557"/>
    </source>
</evidence>
<evidence type="ECO:0000259" key="13">
    <source>
        <dbReference type="PROSITE" id="PS50174"/>
    </source>
</evidence>
<dbReference type="SMART" id="SM00547">
    <property type="entry name" value="ZnF_RBZ"/>
    <property type="match status" value="1"/>
</dbReference>
<gene>
    <name evidence="15" type="primary">RBM5</name>
</gene>
<dbReference type="PROSITE" id="PS01358">
    <property type="entry name" value="ZF_RANBP2_1"/>
    <property type="match status" value="1"/>
</dbReference>
<keyword evidence="5" id="KW-0862">Zinc</keyword>
<dbReference type="GO" id="GO:0005634">
    <property type="term" value="C:nucleus"/>
    <property type="evidence" value="ECO:0007669"/>
    <property type="project" value="UniProtKB-SubCell"/>
</dbReference>
<evidence type="ECO:0000259" key="12">
    <source>
        <dbReference type="PROSITE" id="PS50102"/>
    </source>
</evidence>
<dbReference type="CDD" id="cd12755">
    <property type="entry name" value="RRM2_RBM5"/>
    <property type="match status" value="1"/>
</dbReference>
<proteinExistence type="predicted"/>
<evidence type="ECO:0000313" key="15">
    <source>
        <dbReference type="Ensembl" id="ENSOKIP00005026499.1"/>
    </source>
</evidence>
<feature type="compositionally biased region" description="Basic and acidic residues" evidence="11">
    <location>
        <begin position="8"/>
        <end position="62"/>
    </location>
</feature>
<reference evidence="15" key="2">
    <citation type="submission" date="2025-09" db="UniProtKB">
        <authorList>
            <consortium name="Ensembl"/>
        </authorList>
    </citation>
    <scope>IDENTIFICATION</scope>
</reference>
<evidence type="ECO:0000256" key="6">
    <source>
        <dbReference type="ARBA" id="ARBA00022884"/>
    </source>
</evidence>
<dbReference type="Ensembl" id="ENSOKIT00005028025.1">
    <property type="protein sequence ID" value="ENSOKIP00005026499.1"/>
    <property type="gene ID" value="ENSOKIG00005010583.1"/>
</dbReference>
<evidence type="ECO:0000256" key="1">
    <source>
        <dbReference type="ARBA" id="ARBA00004123"/>
    </source>
</evidence>
<dbReference type="GO" id="GO:0003723">
    <property type="term" value="F:RNA binding"/>
    <property type="evidence" value="ECO:0007669"/>
    <property type="project" value="UniProtKB-UniRule"/>
</dbReference>
<dbReference type="SUPFAM" id="SSF54928">
    <property type="entry name" value="RNA-binding domain, RBD"/>
    <property type="match status" value="2"/>
</dbReference>